<dbReference type="Pfam" id="PF00672">
    <property type="entry name" value="HAMP"/>
    <property type="match status" value="1"/>
</dbReference>
<keyword evidence="11" id="KW-1185">Reference proteome</keyword>
<evidence type="ECO:0000256" key="5">
    <source>
        <dbReference type="ARBA" id="ARBA00029447"/>
    </source>
</evidence>
<dbReference type="PROSITE" id="PS50885">
    <property type="entry name" value="HAMP"/>
    <property type="match status" value="1"/>
</dbReference>
<feature type="transmembrane region" description="Helical" evidence="7">
    <location>
        <begin position="105"/>
        <end position="128"/>
    </location>
</feature>
<dbReference type="InterPro" id="IPR004090">
    <property type="entry name" value="Chemotax_Me-accpt_rcpt"/>
</dbReference>
<keyword evidence="4 6" id="KW-0807">Transducer</keyword>
<evidence type="ECO:0000313" key="10">
    <source>
        <dbReference type="EMBL" id="QDH22437.1"/>
    </source>
</evidence>
<feature type="transmembrane region" description="Helical" evidence="7">
    <location>
        <begin position="38"/>
        <end position="63"/>
    </location>
</feature>
<evidence type="ECO:0000256" key="3">
    <source>
        <dbReference type="ARBA" id="ARBA00023136"/>
    </source>
</evidence>
<dbReference type="SUPFAM" id="SSF58104">
    <property type="entry name" value="Methyl-accepting chemotaxis protein (MCP) signaling domain"/>
    <property type="match status" value="1"/>
</dbReference>
<dbReference type="KEGG" id="saca:FFV09_17275"/>
<dbReference type="CDD" id="cd06225">
    <property type="entry name" value="HAMP"/>
    <property type="match status" value="1"/>
</dbReference>
<dbReference type="PANTHER" id="PTHR32089">
    <property type="entry name" value="METHYL-ACCEPTING CHEMOTAXIS PROTEIN MCPB"/>
    <property type="match status" value="1"/>
</dbReference>
<dbReference type="Proteomes" id="UP000316968">
    <property type="component" value="Chromosome"/>
</dbReference>
<dbReference type="Gene3D" id="1.10.287.950">
    <property type="entry name" value="Methyl-accepting chemotaxis protein"/>
    <property type="match status" value="1"/>
</dbReference>
<evidence type="ECO:0000256" key="4">
    <source>
        <dbReference type="ARBA" id="ARBA00023224"/>
    </source>
</evidence>
<evidence type="ECO:0000259" key="9">
    <source>
        <dbReference type="PROSITE" id="PS50885"/>
    </source>
</evidence>
<dbReference type="Pfam" id="PF00015">
    <property type="entry name" value="MCPsignal"/>
    <property type="match status" value="1"/>
</dbReference>
<dbReference type="PROSITE" id="PS50111">
    <property type="entry name" value="CHEMOTAXIS_TRANSDUC_2"/>
    <property type="match status" value="1"/>
</dbReference>
<gene>
    <name evidence="10" type="ORF">FFV09_17275</name>
</gene>
<dbReference type="GO" id="GO:0004888">
    <property type="term" value="F:transmembrane signaling receptor activity"/>
    <property type="evidence" value="ECO:0007669"/>
    <property type="project" value="InterPro"/>
</dbReference>
<feature type="domain" description="HAMP" evidence="9">
    <location>
        <begin position="300"/>
        <end position="352"/>
    </location>
</feature>
<keyword evidence="7" id="KW-0812">Transmembrane</keyword>
<proteinExistence type="inferred from homology"/>
<dbReference type="EMBL" id="CP041217">
    <property type="protein sequence ID" value="QDH22437.1"/>
    <property type="molecule type" value="Genomic_DNA"/>
</dbReference>
<dbReference type="PRINTS" id="PR00260">
    <property type="entry name" value="CHEMTRNSDUCR"/>
</dbReference>
<evidence type="ECO:0000256" key="7">
    <source>
        <dbReference type="SAM" id="Phobius"/>
    </source>
</evidence>
<dbReference type="PANTHER" id="PTHR32089:SF112">
    <property type="entry name" value="LYSOZYME-LIKE PROTEIN-RELATED"/>
    <property type="match status" value="1"/>
</dbReference>
<feature type="domain" description="Methyl-accepting transducer" evidence="8">
    <location>
        <begin position="371"/>
        <end position="607"/>
    </location>
</feature>
<evidence type="ECO:0000313" key="11">
    <source>
        <dbReference type="Proteomes" id="UP000316968"/>
    </source>
</evidence>
<keyword evidence="7" id="KW-1133">Transmembrane helix</keyword>
<comment type="similarity">
    <text evidence="5">Belongs to the methyl-accepting chemotaxis (MCP) protein family.</text>
</comment>
<evidence type="ECO:0000259" key="8">
    <source>
        <dbReference type="PROSITE" id="PS50111"/>
    </source>
</evidence>
<evidence type="ECO:0000256" key="6">
    <source>
        <dbReference type="PROSITE-ProRule" id="PRU00284"/>
    </source>
</evidence>
<name>A0A4Y6V1T9_SACBS</name>
<feature type="transmembrane region" description="Helical" evidence="7">
    <location>
        <begin position="275"/>
        <end position="298"/>
    </location>
</feature>
<protein>
    <submittedName>
        <fullName evidence="10">HAMP domain-containing protein</fullName>
    </submittedName>
</protein>
<dbReference type="InterPro" id="IPR004089">
    <property type="entry name" value="MCPsignal_dom"/>
</dbReference>
<organism evidence="10 11">
    <name type="scientific">Saccharibacillus brassicae</name>
    <dbReference type="NCBI Taxonomy" id="2583377"/>
    <lineage>
        <taxon>Bacteria</taxon>
        <taxon>Bacillati</taxon>
        <taxon>Bacillota</taxon>
        <taxon>Bacilli</taxon>
        <taxon>Bacillales</taxon>
        <taxon>Paenibacillaceae</taxon>
        <taxon>Saccharibacillus</taxon>
    </lineage>
</organism>
<dbReference type="SMART" id="SM00304">
    <property type="entry name" value="HAMP"/>
    <property type="match status" value="1"/>
</dbReference>
<dbReference type="CDD" id="cd11386">
    <property type="entry name" value="MCP_signal"/>
    <property type="match status" value="1"/>
</dbReference>
<dbReference type="GO" id="GO:0007165">
    <property type="term" value="P:signal transduction"/>
    <property type="evidence" value="ECO:0007669"/>
    <property type="project" value="UniProtKB-KW"/>
</dbReference>
<accession>A0A4Y6V1T9</accession>
<comment type="subcellular location">
    <subcellularLocation>
        <location evidence="1">Cell membrane</location>
    </subcellularLocation>
</comment>
<dbReference type="SMART" id="SM00283">
    <property type="entry name" value="MA"/>
    <property type="match status" value="1"/>
</dbReference>
<dbReference type="Gene3D" id="6.10.340.10">
    <property type="match status" value="1"/>
</dbReference>
<dbReference type="AlphaFoldDB" id="A0A4Y6V1T9"/>
<reference evidence="10 11" key="1">
    <citation type="submission" date="2019-06" db="EMBL/GenBank/DDBJ databases">
        <title>Saccharibacillus brassicae sp. nov., an endophytic bacterium isolated from Chinese cabbage seeds (Brassica pekinensis).</title>
        <authorList>
            <person name="Jiang L."/>
            <person name="Lee J."/>
            <person name="Kim S.W."/>
        </authorList>
    </citation>
    <scope>NUCLEOTIDE SEQUENCE [LARGE SCALE GENOMIC DNA]</scope>
    <source>
        <strain evidence="11">KCTC 43072 / ATSA2</strain>
    </source>
</reference>
<evidence type="ECO:0000256" key="1">
    <source>
        <dbReference type="ARBA" id="ARBA00004236"/>
    </source>
</evidence>
<sequence length="657" mass="70988">MLLIYFFGVCKIFIKSLHKYGQISLFSCMMWKNNLLEFPAFCLLTSFFVPDLILGYPTFVPVLHFMNLHTKSRLFEKDLSCMLNCSRFTMKGEHIMLNRSISRKIITLSGAIILAVSLLLCGSFFFIFNNTLHTRIIPEFSKTLDLSISEIGGGIDSTQAGMAAKANAAASMKLQTYLNDSKSEFRLENVYILDVQGEEVVVVMASADSEIEVGQKMAVSPHMQKALKSGKDAVITPLNQNGDDADLQGYLSVPGGTLLVGATLDANFVTQVTQAILLTSLGITVVVIVLGALVAAAVSRQMTKPLGRLVKHAQLVAEGDLQANIEVKGRDEIAQLASAFQQMTTNLRGMIGQVLEATDRVKNDSLELSRGIVVLYEIGEQSSSSAAEIAQSSETVASGTAENAKAMEEISGGIQHIAESAAEVNDQISRASEEAVSGNALAQQAVDQMNRVQETTVQARAYIETMGSSSDEITEVLEAITSISKQIQMLSLNASIEAARAGEHGRGFAVVAEEVRKLSDQSRAATGQIEHSLSSLRENSQRSVDAIGSVHTEIVSGAEAVRRAGSAFGELMGLMQRFSQSVQDVSSSTQQVSAGSQQVSASVEETARITERVQARVADVSSGSARQLEEMELYARTVGELTRQAEELEDTVRRFKI</sequence>
<dbReference type="OrthoDB" id="369835at2"/>
<evidence type="ECO:0000256" key="2">
    <source>
        <dbReference type="ARBA" id="ARBA00022475"/>
    </source>
</evidence>
<dbReference type="GO" id="GO:0006935">
    <property type="term" value="P:chemotaxis"/>
    <property type="evidence" value="ECO:0007669"/>
    <property type="project" value="InterPro"/>
</dbReference>
<keyword evidence="3 7" id="KW-0472">Membrane</keyword>
<keyword evidence="2" id="KW-1003">Cell membrane</keyword>
<dbReference type="InterPro" id="IPR003660">
    <property type="entry name" value="HAMP_dom"/>
</dbReference>
<dbReference type="GO" id="GO:0005886">
    <property type="term" value="C:plasma membrane"/>
    <property type="evidence" value="ECO:0007669"/>
    <property type="project" value="UniProtKB-SubCell"/>
</dbReference>